<dbReference type="PANTHER" id="PTHR21567">
    <property type="entry name" value="CLASP"/>
    <property type="match status" value="1"/>
</dbReference>
<keyword evidence="1" id="KW-0175">Coiled coil</keyword>
<evidence type="ECO:0000313" key="4">
    <source>
        <dbReference type="EMBL" id="DAZ95255.1"/>
    </source>
</evidence>
<comment type="caution">
    <text evidence="4">The sequence shown here is derived from an EMBL/GenBank/DDBJ whole genome shotgun (WGS) entry which is preliminary data.</text>
</comment>
<dbReference type="SUPFAM" id="SSF48371">
    <property type="entry name" value="ARM repeat"/>
    <property type="match status" value="1"/>
</dbReference>
<dbReference type="InterPro" id="IPR011989">
    <property type="entry name" value="ARM-like"/>
</dbReference>
<dbReference type="InterPro" id="IPR024395">
    <property type="entry name" value="CLASP_N_dom"/>
</dbReference>
<dbReference type="Proteomes" id="UP001146120">
    <property type="component" value="Unassembled WGS sequence"/>
</dbReference>
<feature type="region of interest" description="Disordered" evidence="2">
    <location>
        <begin position="275"/>
        <end position="385"/>
    </location>
</feature>
<evidence type="ECO:0000256" key="1">
    <source>
        <dbReference type="SAM" id="Coils"/>
    </source>
</evidence>
<name>A0AAV2YJR8_9STRA</name>
<dbReference type="GO" id="GO:0005881">
    <property type="term" value="C:cytoplasmic microtubule"/>
    <property type="evidence" value="ECO:0007669"/>
    <property type="project" value="TreeGrafter"/>
</dbReference>
<feature type="compositionally biased region" description="Polar residues" evidence="2">
    <location>
        <begin position="352"/>
        <end position="362"/>
    </location>
</feature>
<evidence type="ECO:0000313" key="5">
    <source>
        <dbReference type="Proteomes" id="UP001146120"/>
    </source>
</evidence>
<evidence type="ECO:0000259" key="3">
    <source>
        <dbReference type="SMART" id="SM01349"/>
    </source>
</evidence>
<dbReference type="GO" id="GO:0000226">
    <property type="term" value="P:microtubule cytoskeleton organization"/>
    <property type="evidence" value="ECO:0007669"/>
    <property type="project" value="TreeGrafter"/>
</dbReference>
<gene>
    <name evidence="4" type="ORF">N0F65_002367</name>
</gene>
<feature type="domain" description="TOG" evidence="3">
    <location>
        <begin position="3"/>
        <end position="263"/>
    </location>
</feature>
<dbReference type="GO" id="GO:0000278">
    <property type="term" value="P:mitotic cell cycle"/>
    <property type="evidence" value="ECO:0007669"/>
    <property type="project" value="UniProtKB-ARBA"/>
</dbReference>
<dbReference type="InterPro" id="IPR034085">
    <property type="entry name" value="TOG"/>
</dbReference>
<protein>
    <recommendedName>
        <fullName evidence="3">TOG domain-containing protein</fullName>
    </recommendedName>
</protein>
<dbReference type="EMBL" id="DAKRPA010000212">
    <property type="protein sequence ID" value="DAZ95255.1"/>
    <property type="molecule type" value="Genomic_DNA"/>
</dbReference>
<dbReference type="Gene3D" id="1.25.10.10">
    <property type="entry name" value="Leucine-rich Repeat Variant"/>
    <property type="match status" value="1"/>
</dbReference>
<keyword evidence="5" id="KW-1185">Reference proteome</keyword>
<dbReference type="GO" id="GO:0005819">
    <property type="term" value="C:spindle"/>
    <property type="evidence" value="ECO:0007669"/>
    <property type="project" value="UniProtKB-ARBA"/>
</dbReference>
<feature type="coiled-coil region" evidence="1">
    <location>
        <begin position="521"/>
        <end position="612"/>
    </location>
</feature>
<dbReference type="AlphaFoldDB" id="A0AAV2YJR8"/>
<reference evidence="4" key="1">
    <citation type="submission" date="2022-11" db="EMBL/GenBank/DDBJ databases">
        <authorList>
            <person name="Morgan W.R."/>
            <person name="Tartar A."/>
        </authorList>
    </citation>
    <scope>NUCLEOTIDE SEQUENCE</scope>
    <source>
        <strain evidence="4">ARSEF 373</strain>
    </source>
</reference>
<feature type="coiled-coil region" evidence="1">
    <location>
        <begin position="397"/>
        <end position="434"/>
    </location>
</feature>
<dbReference type="SMART" id="SM01349">
    <property type="entry name" value="TOG"/>
    <property type="match status" value="1"/>
</dbReference>
<reference evidence="4" key="2">
    <citation type="journal article" date="2023" name="Microbiol Resour">
        <title>Decontamination and Annotation of the Draft Genome Sequence of the Oomycete Lagenidium giganteum ARSEF 373.</title>
        <authorList>
            <person name="Morgan W.R."/>
            <person name="Tartar A."/>
        </authorList>
    </citation>
    <scope>NUCLEOTIDE SEQUENCE</scope>
    <source>
        <strain evidence="4">ARSEF 373</strain>
    </source>
</reference>
<feature type="compositionally biased region" description="Polar residues" evidence="2">
    <location>
        <begin position="275"/>
        <end position="285"/>
    </location>
</feature>
<dbReference type="PANTHER" id="PTHR21567:SF9">
    <property type="entry name" value="CLIP-ASSOCIATING PROTEIN"/>
    <property type="match status" value="1"/>
</dbReference>
<dbReference type="InterPro" id="IPR016024">
    <property type="entry name" value="ARM-type_fold"/>
</dbReference>
<evidence type="ECO:0000256" key="2">
    <source>
        <dbReference type="SAM" id="MobiDB-lite"/>
    </source>
</evidence>
<sequence>MRSFKSKVTVLADIGRRMHSGTDDEWKAKCNAMKELKGLLVEYDMQCNKSSESATTSSSNIETVFAQDNLQHLVLPFRTTVRCVAVEKFGNLRSTVIKDACDTFALLIKTLGPAKCKILVRDVFPTLLEARGSSNKVNTQAIHDCIHGIIKSTPSRHVLLPVLQALSSSKNREVRESCVQFVHTTLCTWSTSQVEQYRPQVQSALAAALSDASAKTRETARECYWKFTSIWPDETAKLDALLSDGVKKHLKRPLKESDVETPATKRRHLATITNTVSNGPTSTAAKSLKFGDHDENTPLKLRTPAGSRLQNRKSGIVPPKETPRSQLKAPTAGIATPSRRPGCPTPARKSLIPSTPASSAIHRSQESSRTKIPTPSALASAKKTRIPTSRHGVMKMHDEQIESLARMQEELNLVKAQNRELESKLSRQKELDEESRVELIQSQTTLRAEICELKKCLQHQAEKSAISEEMLQMSQEDGNSEKMRLQSSTSRTQDINIELEFKLKEKEDQLLQVHSKHDHALQKLYTQIEEVDSELSKSRTQVSELQHKLSDSESKFTDAKAEAGDQVTALVQEKASLEQRVAAQERQLVELREQQESTVAALEAQKSTLEEQ</sequence>
<dbReference type="Pfam" id="PF12348">
    <property type="entry name" value="CLASP_N"/>
    <property type="match status" value="1"/>
</dbReference>
<accession>A0AAV2YJR8</accession>
<proteinExistence type="predicted"/>
<feature type="non-terminal residue" evidence="4">
    <location>
        <position position="612"/>
    </location>
</feature>
<organism evidence="4 5">
    <name type="scientific">Lagenidium giganteum</name>
    <dbReference type="NCBI Taxonomy" id="4803"/>
    <lineage>
        <taxon>Eukaryota</taxon>
        <taxon>Sar</taxon>
        <taxon>Stramenopiles</taxon>
        <taxon>Oomycota</taxon>
        <taxon>Peronosporomycetes</taxon>
        <taxon>Pythiales</taxon>
        <taxon>Pythiaceae</taxon>
    </lineage>
</organism>
<dbReference type="GO" id="GO:0008017">
    <property type="term" value="F:microtubule binding"/>
    <property type="evidence" value="ECO:0007669"/>
    <property type="project" value="TreeGrafter"/>
</dbReference>